<dbReference type="SUPFAM" id="SSF53335">
    <property type="entry name" value="S-adenosyl-L-methionine-dependent methyltransferases"/>
    <property type="match status" value="1"/>
</dbReference>
<evidence type="ECO:0000313" key="1">
    <source>
        <dbReference type="EMBL" id="GIC93744.1"/>
    </source>
</evidence>
<sequence length="202" mass="22402">MSAMASQYPHAGFYDFSWVVSEAAEDEERPLIVDIGGSKGWTLQAICREIPEIPISRCVLQDLPRVIEMVETVGSEDIRSAQLMAIDFNKEQPVKGTLRPRVPNPGKPVGLGALVYMIRRILRGFEDDECHGAAQQAIDCGYGHGESSPWFPAMLDFFLSTIGSKERTEEGFRKITARAGLKVTGMHYSDKAEFAMVECEKA</sequence>
<dbReference type="Proteomes" id="UP000036893">
    <property type="component" value="Unassembled WGS sequence"/>
</dbReference>
<evidence type="ECO:0008006" key="3">
    <source>
        <dbReference type="Google" id="ProtNLM"/>
    </source>
</evidence>
<dbReference type="PANTHER" id="PTHR43712">
    <property type="entry name" value="PUTATIVE (AFU_ORTHOLOGUE AFUA_4G14580)-RELATED"/>
    <property type="match status" value="1"/>
</dbReference>
<accession>A0A8E0QYP3</accession>
<reference evidence="1" key="2">
    <citation type="submission" date="2021-01" db="EMBL/GenBank/DDBJ databases">
        <title>Pan-genome distribution and transcriptional activeness of fungal secondary metabolism genes in Aspergillus section Fumigati.</title>
        <authorList>
            <person name="Takahashi H."/>
            <person name="Umemura M."/>
            <person name="Ninomiya A."/>
            <person name="Kusuya Y."/>
            <person name="Urayama S."/>
            <person name="Shimizu M."/>
            <person name="Watanabe A."/>
            <person name="Kamei K."/>
            <person name="Yaguchi T."/>
            <person name="Hagiwara D."/>
        </authorList>
    </citation>
    <scope>NUCLEOTIDE SEQUENCE</scope>
    <source>
        <strain evidence="1">IFM 46973</strain>
    </source>
</reference>
<dbReference type="GeneID" id="66997709"/>
<dbReference type="PANTHER" id="PTHR43712:SF1">
    <property type="entry name" value="HYPOTHETICAL O-METHYLTRANSFERASE (EUROFUNG)-RELATED"/>
    <property type="match status" value="1"/>
</dbReference>
<gene>
    <name evidence="1" type="ORF">Aud_010232</name>
</gene>
<evidence type="ECO:0000313" key="2">
    <source>
        <dbReference type="Proteomes" id="UP000036893"/>
    </source>
</evidence>
<proteinExistence type="predicted"/>
<organism evidence="1 2">
    <name type="scientific">Aspergillus udagawae</name>
    <dbReference type="NCBI Taxonomy" id="91492"/>
    <lineage>
        <taxon>Eukaryota</taxon>
        <taxon>Fungi</taxon>
        <taxon>Dikarya</taxon>
        <taxon>Ascomycota</taxon>
        <taxon>Pezizomycotina</taxon>
        <taxon>Eurotiomycetes</taxon>
        <taxon>Eurotiomycetidae</taxon>
        <taxon>Eurotiales</taxon>
        <taxon>Aspergillaceae</taxon>
        <taxon>Aspergillus</taxon>
        <taxon>Aspergillus subgen. Fumigati</taxon>
    </lineage>
</organism>
<name>A0A8E0QYP3_9EURO</name>
<dbReference type="Gene3D" id="3.40.50.150">
    <property type="entry name" value="Vaccinia Virus protein VP39"/>
    <property type="match status" value="1"/>
</dbReference>
<comment type="caution">
    <text evidence="1">The sequence shown here is derived from an EMBL/GenBank/DDBJ whole genome shotgun (WGS) entry which is preliminary data.</text>
</comment>
<protein>
    <recommendedName>
        <fullName evidence="3">Demethylsterigmatocystin 6-O-methyltransferase</fullName>
    </recommendedName>
</protein>
<dbReference type="AlphaFoldDB" id="A0A8E0QYP3"/>
<dbReference type="RefSeq" id="XP_043151010.1">
    <property type="nucleotide sequence ID" value="XM_043295075.1"/>
</dbReference>
<dbReference type="EMBL" id="BBXM02000008">
    <property type="protein sequence ID" value="GIC93744.1"/>
    <property type="molecule type" value="Genomic_DNA"/>
</dbReference>
<dbReference type="InterPro" id="IPR029063">
    <property type="entry name" value="SAM-dependent_MTases_sf"/>
</dbReference>
<reference evidence="1" key="1">
    <citation type="journal article" date="2015" name="Genome Announc.">
        <title>Draft Genome Sequence of the Pathogenic Filamentous Fungus Aspergillus udagawae Strain IFM 46973T.</title>
        <authorList>
            <person name="Kusuya Y."/>
            <person name="Takahashi-Nakaguchi A."/>
            <person name="Takahashi H."/>
            <person name="Yaguchi T."/>
        </authorList>
    </citation>
    <scope>NUCLEOTIDE SEQUENCE</scope>
    <source>
        <strain evidence="1">IFM 46973</strain>
    </source>
</reference>